<name>A0AAN8VDS2_9MAGN</name>
<dbReference type="Pfam" id="PF14416">
    <property type="entry name" value="PMR5N"/>
    <property type="match status" value="1"/>
</dbReference>
<dbReference type="Pfam" id="PF13839">
    <property type="entry name" value="PC-Esterase"/>
    <property type="match status" value="1"/>
</dbReference>
<evidence type="ECO:0000256" key="4">
    <source>
        <dbReference type="ARBA" id="ARBA00022968"/>
    </source>
</evidence>
<dbReference type="PANTHER" id="PTHR32285">
    <property type="entry name" value="PROTEIN TRICHOME BIREFRINGENCE-LIKE 9-RELATED"/>
    <property type="match status" value="1"/>
</dbReference>
<evidence type="ECO:0000259" key="9">
    <source>
        <dbReference type="Pfam" id="PF13839"/>
    </source>
</evidence>
<dbReference type="Proteomes" id="UP001370490">
    <property type="component" value="Unassembled WGS sequence"/>
</dbReference>
<feature type="domain" description="Trichome birefringence-like N-terminal" evidence="10">
    <location>
        <begin position="206"/>
        <end position="259"/>
    </location>
</feature>
<sequence length="554" mass="64395">MRARLLPRSISDPNSLSPPPPEMNLDEAIDMGNCLPQNQKFSKRTPKLVPIALTLLLLSTFLLYFPFLGDPLYLFKHYSPQITNPSPSGDYLRTPEVEGSLESKTVIEDSVSKAEDLEIPEVENSLESKTETEDSVSKSEDPEIPEVENFQASKTETENSVSKRKDLKIPEAGKSLESKTETEVSDPKTVETGKSQEFDSRESSRKECDLFSGEWIWDPEGPYYTNDTCVAIQDHQNCLKYQREDLDFLKWKWKPNDCELPKFDASQFLEAVRGKYLAFVGDSIARNHIQSLICLLARVEYPEDLSTSPTSATRLWRYRTYNFSLGIFWTPYLVKTIEEKPNATYPTGVFHLYLDEFNDEWTSEIWKFDYTVISAGQWFFRPCLFYEKNHLVGCQYCRQDVPRLNAVYSYKRAFHTAFKALYSIENYRGITFLRTFSVAHFESGTWNEGGNCLRTRPYAKNETRLEDYNLDMYNTQMEEFRIAESEGKKKGLKFKLMDTTKLMLLRPDGHPSVHWHYKNDGLKGHNDCVHWCLPGPIDTWSEFMFEMIKMEQRR</sequence>
<feature type="compositionally biased region" description="Basic and acidic residues" evidence="7">
    <location>
        <begin position="155"/>
        <end position="201"/>
    </location>
</feature>
<evidence type="ECO:0000313" key="12">
    <source>
        <dbReference type="Proteomes" id="UP001370490"/>
    </source>
</evidence>
<dbReference type="AlphaFoldDB" id="A0AAN8VDS2"/>
<evidence type="ECO:0000256" key="5">
    <source>
        <dbReference type="ARBA" id="ARBA00022989"/>
    </source>
</evidence>
<proteinExistence type="inferred from homology"/>
<dbReference type="EMBL" id="JBAMMX010000014">
    <property type="protein sequence ID" value="KAK6928001.1"/>
    <property type="molecule type" value="Genomic_DNA"/>
</dbReference>
<evidence type="ECO:0000259" key="10">
    <source>
        <dbReference type="Pfam" id="PF14416"/>
    </source>
</evidence>
<evidence type="ECO:0000313" key="11">
    <source>
        <dbReference type="EMBL" id="KAK6928001.1"/>
    </source>
</evidence>
<feature type="compositionally biased region" description="Basic and acidic residues" evidence="7">
    <location>
        <begin position="105"/>
        <end position="116"/>
    </location>
</feature>
<reference evidence="11 12" key="1">
    <citation type="submission" date="2023-12" db="EMBL/GenBank/DDBJ databases">
        <title>A high-quality genome assembly for Dillenia turbinata (Dilleniales).</title>
        <authorList>
            <person name="Chanderbali A."/>
        </authorList>
    </citation>
    <scope>NUCLEOTIDE SEQUENCE [LARGE SCALE GENOMIC DNA]</scope>
    <source>
        <strain evidence="11">LSX21</strain>
        <tissue evidence="11">Leaf</tissue>
    </source>
</reference>
<dbReference type="GO" id="GO:0016413">
    <property type="term" value="F:O-acetyltransferase activity"/>
    <property type="evidence" value="ECO:0007669"/>
    <property type="project" value="InterPro"/>
</dbReference>
<feature type="compositionally biased region" description="Basic and acidic residues" evidence="7">
    <location>
        <begin position="126"/>
        <end position="141"/>
    </location>
</feature>
<dbReference type="GO" id="GO:0005794">
    <property type="term" value="C:Golgi apparatus"/>
    <property type="evidence" value="ECO:0007669"/>
    <property type="project" value="TreeGrafter"/>
</dbReference>
<feature type="region of interest" description="Disordered" evidence="7">
    <location>
        <begin position="84"/>
        <end position="201"/>
    </location>
</feature>
<evidence type="ECO:0000256" key="6">
    <source>
        <dbReference type="ARBA" id="ARBA00023136"/>
    </source>
</evidence>
<dbReference type="GO" id="GO:0016020">
    <property type="term" value="C:membrane"/>
    <property type="evidence" value="ECO:0007669"/>
    <property type="project" value="UniProtKB-SubCell"/>
</dbReference>
<dbReference type="InterPro" id="IPR025846">
    <property type="entry name" value="TBL_N"/>
</dbReference>
<dbReference type="InterPro" id="IPR029962">
    <property type="entry name" value="TBL"/>
</dbReference>
<feature type="region of interest" description="Disordered" evidence="7">
    <location>
        <begin position="1"/>
        <end position="20"/>
    </location>
</feature>
<keyword evidence="4" id="KW-0735">Signal-anchor</keyword>
<evidence type="ECO:0000256" key="1">
    <source>
        <dbReference type="ARBA" id="ARBA00004167"/>
    </source>
</evidence>
<keyword evidence="6 8" id="KW-0472">Membrane</keyword>
<comment type="subcellular location">
    <subcellularLocation>
        <location evidence="1">Membrane</location>
        <topology evidence="1">Single-pass membrane protein</topology>
    </subcellularLocation>
</comment>
<evidence type="ECO:0000256" key="3">
    <source>
        <dbReference type="ARBA" id="ARBA00022692"/>
    </source>
</evidence>
<keyword evidence="12" id="KW-1185">Reference proteome</keyword>
<dbReference type="InterPro" id="IPR026057">
    <property type="entry name" value="TBL_C"/>
</dbReference>
<protein>
    <submittedName>
        <fullName evidence="11">Trichome birefringence-like, N-terminal domain</fullName>
    </submittedName>
</protein>
<evidence type="ECO:0000256" key="2">
    <source>
        <dbReference type="ARBA" id="ARBA00007727"/>
    </source>
</evidence>
<gene>
    <name evidence="11" type="ORF">RJ641_006592</name>
</gene>
<organism evidence="11 12">
    <name type="scientific">Dillenia turbinata</name>
    <dbReference type="NCBI Taxonomy" id="194707"/>
    <lineage>
        <taxon>Eukaryota</taxon>
        <taxon>Viridiplantae</taxon>
        <taxon>Streptophyta</taxon>
        <taxon>Embryophyta</taxon>
        <taxon>Tracheophyta</taxon>
        <taxon>Spermatophyta</taxon>
        <taxon>Magnoliopsida</taxon>
        <taxon>eudicotyledons</taxon>
        <taxon>Gunneridae</taxon>
        <taxon>Pentapetalae</taxon>
        <taxon>Dilleniales</taxon>
        <taxon>Dilleniaceae</taxon>
        <taxon>Dillenia</taxon>
    </lineage>
</organism>
<comment type="caution">
    <text evidence="11">The sequence shown here is derived from an EMBL/GenBank/DDBJ whole genome shotgun (WGS) entry which is preliminary data.</text>
</comment>
<keyword evidence="3 8" id="KW-0812">Transmembrane</keyword>
<comment type="similarity">
    <text evidence="2">Belongs to the PC-esterase family. TBL subfamily.</text>
</comment>
<accession>A0AAN8VDS2</accession>
<feature type="transmembrane region" description="Helical" evidence="8">
    <location>
        <begin position="48"/>
        <end position="67"/>
    </location>
</feature>
<evidence type="ECO:0000256" key="7">
    <source>
        <dbReference type="SAM" id="MobiDB-lite"/>
    </source>
</evidence>
<keyword evidence="5 8" id="KW-1133">Transmembrane helix</keyword>
<evidence type="ECO:0000256" key="8">
    <source>
        <dbReference type="SAM" id="Phobius"/>
    </source>
</evidence>
<dbReference type="PANTHER" id="PTHR32285:SF48">
    <property type="entry name" value="PROTEIN TRICHOME BIREFRINGENCE-LIKE 19"/>
    <property type="match status" value="1"/>
</dbReference>
<feature type="domain" description="Trichome birefringence-like C-terminal" evidence="9">
    <location>
        <begin position="260"/>
        <end position="547"/>
    </location>
</feature>